<feature type="compositionally biased region" description="Gly residues" evidence="1">
    <location>
        <begin position="639"/>
        <end position="649"/>
    </location>
</feature>
<protein>
    <submittedName>
        <fullName evidence="2">SpvB domain-containing protein, partial</fullName>
    </submittedName>
</protein>
<name>A0A8H3SGV3_9EURO</name>
<evidence type="ECO:0000256" key="1">
    <source>
        <dbReference type="SAM" id="MobiDB-lite"/>
    </source>
</evidence>
<dbReference type="EMBL" id="BLKC01000211">
    <property type="protein sequence ID" value="GFF59312.1"/>
    <property type="molecule type" value="Genomic_DNA"/>
</dbReference>
<reference evidence="2 3" key="1">
    <citation type="submission" date="2020-01" db="EMBL/GenBank/DDBJ databases">
        <title>Draft genome sequence of Aspergillus udagawae IFM 46972.</title>
        <authorList>
            <person name="Takahashi H."/>
            <person name="Yaguchi T."/>
        </authorList>
    </citation>
    <scope>NUCLEOTIDE SEQUENCE [LARGE SCALE GENOMIC DNA]</scope>
    <source>
        <strain evidence="2 3">IFM 46972</strain>
    </source>
</reference>
<feature type="region of interest" description="Disordered" evidence="1">
    <location>
        <begin position="607"/>
        <end position="651"/>
    </location>
</feature>
<organism evidence="2 3">
    <name type="scientific">Aspergillus udagawae</name>
    <dbReference type="NCBI Taxonomy" id="91492"/>
    <lineage>
        <taxon>Eukaryota</taxon>
        <taxon>Fungi</taxon>
        <taxon>Dikarya</taxon>
        <taxon>Ascomycota</taxon>
        <taxon>Pezizomycotina</taxon>
        <taxon>Eurotiomycetes</taxon>
        <taxon>Eurotiomycetidae</taxon>
        <taxon>Eurotiales</taxon>
        <taxon>Aspergillaceae</taxon>
        <taxon>Aspergillus</taxon>
        <taxon>Aspergillus subgen. Fumigati</taxon>
    </lineage>
</organism>
<accession>A0A8H3SGV3</accession>
<feature type="compositionally biased region" description="Basic and acidic residues" evidence="1">
    <location>
        <begin position="737"/>
        <end position="747"/>
    </location>
</feature>
<dbReference type="InterPro" id="IPR022385">
    <property type="entry name" value="Rhs_assc_core"/>
</dbReference>
<dbReference type="NCBIfam" id="TIGR03696">
    <property type="entry name" value="Rhs_assc_core"/>
    <property type="match status" value="1"/>
</dbReference>
<comment type="caution">
    <text evidence="2">The sequence shown here is derived from an EMBL/GenBank/DDBJ whole genome shotgun (WGS) entry which is preliminary data.</text>
</comment>
<dbReference type="PANTHER" id="PTHR32305:SF15">
    <property type="entry name" value="PROTEIN RHSA-RELATED"/>
    <property type="match status" value="1"/>
</dbReference>
<dbReference type="PANTHER" id="PTHR32305">
    <property type="match status" value="1"/>
</dbReference>
<evidence type="ECO:0000313" key="3">
    <source>
        <dbReference type="Proteomes" id="UP000465221"/>
    </source>
</evidence>
<sequence>MHFASGNVTPFFTILSKDRNVVSNRWGKTKFRPWSRCIFDPGDTVALEDPATDPDVGSSFQLLGRDTYYPRWQALKIASTGTGGLEVSQSMVYNDTPQTVHLDPLGRGILTQVDNSRDPPQPPSPSLSSAHGRIRDIRDTRTGYDVFRNISTLHDTRNRLVQITRYDLLGRALHTVSMDSGHRWALATCTGEPNLSWSSGGPRKRTVYDSLRRVAEVRLLGEPGGVEQIEVQNVYGESLGDEAAKDNLNGQLYQCRDQSGRRVHSRFDFKGHCLESLVQYATEYTQRLDWSRPVQLEESVYTTRTSFNALGHPVRSVAVDGARTTCTIVRRYDVAGRLQSIQSSDPGGTQASVSRIEYAADDQITRIEYPNGVCTTNDYQPETRRLARTVDHAQQEIFFADAVVQPVQRFGYDAVGQLIRAIGREQVDGSNKHLAAPDGRSRTTQGRGNGRQMIEYEEMYQYDVAGNIEAIRHRPLTAGRHATAGVGDDSVGRTPLLTVESTRTHGAEGEAQYLLRYQMGDLLELDDTGQVISYEEFSPYGTSTYQLLTPSAPRKYRFAGYQRDSESGLDLCGKRYYASWLGRWTSADPLGPADGLNLYAYAENDPVNFDDHQGTNKTKKSNKGQKRNSGNTDGSSQGAEGGATGGGASNGRLTSQTALSIEQKAAMLCLIGQWIHPKLQSKENNKNEVTLKVREYPEFVHLLNGAGSRMKKDGDATRAVKVAGPWLERFGIDPRKLSDKDLVKPDDDSGMYRIDRQSTTDERENGVKYANIQESGTSPIST</sequence>
<feature type="compositionally biased region" description="Polar residues" evidence="1">
    <location>
        <begin position="772"/>
        <end position="782"/>
    </location>
</feature>
<evidence type="ECO:0000313" key="2">
    <source>
        <dbReference type="EMBL" id="GFF59312.1"/>
    </source>
</evidence>
<dbReference type="Proteomes" id="UP000465221">
    <property type="component" value="Unassembled WGS sequence"/>
</dbReference>
<feature type="region of interest" description="Disordered" evidence="1">
    <location>
        <begin position="110"/>
        <end position="135"/>
    </location>
</feature>
<feature type="compositionally biased region" description="Basic residues" evidence="1">
    <location>
        <begin position="617"/>
        <end position="626"/>
    </location>
</feature>
<proteinExistence type="predicted"/>
<feature type="region of interest" description="Disordered" evidence="1">
    <location>
        <begin position="737"/>
        <end position="782"/>
    </location>
</feature>
<gene>
    <name evidence="2" type="ORF">IFM46972_11350</name>
</gene>
<feature type="compositionally biased region" description="Basic and acidic residues" evidence="1">
    <location>
        <begin position="753"/>
        <end position="766"/>
    </location>
</feature>
<dbReference type="InterPro" id="IPR050708">
    <property type="entry name" value="T6SS_VgrG/RHS"/>
</dbReference>
<dbReference type="Gene3D" id="2.180.10.10">
    <property type="entry name" value="RHS repeat-associated core"/>
    <property type="match status" value="1"/>
</dbReference>
<dbReference type="AlphaFoldDB" id="A0A8H3SGV3"/>